<dbReference type="Pfam" id="PF10739">
    <property type="entry name" value="DUF2550"/>
    <property type="match status" value="1"/>
</dbReference>
<dbReference type="STRING" id="64702.SAMN05443377_10558"/>
<dbReference type="RefSeq" id="WP_091968337.1">
    <property type="nucleotide sequence ID" value="NZ_FOGZ01000005.1"/>
</dbReference>
<keyword evidence="1" id="KW-0472">Membrane</keyword>
<proteinExistence type="predicted"/>
<keyword evidence="1" id="KW-0812">Transmembrane</keyword>
<keyword evidence="3" id="KW-1185">Reference proteome</keyword>
<protein>
    <recommendedName>
        <fullName evidence="4">DUF2550 domain-containing protein</fullName>
    </recommendedName>
</protein>
<keyword evidence="1" id="KW-1133">Transmembrane helix</keyword>
<dbReference type="OrthoDB" id="4793422at2"/>
<reference evidence="3" key="1">
    <citation type="submission" date="2016-10" db="EMBL/GenBank/DDBJ databases">
        <authorList>
            <person name="Varghese N."/>
            <person name="Submissions S."/>
        </authorList>
    </citation>
    <scope>NUCLEOTIDE SEQUENCE [LARGE SCALE GENOMIC DNA]</scope>
    <source>
        <strain evidence="3">DSM 16859</strain>
    </source>
</reference>
<dbReference type="Proteomes" id="UP000198815">
    <property type="component" value="Unassembled WGS sequence"/>
</dbReference>
<organism evidence="2 3">
    <name type="scientific">Propionibacterium cyclohexanicum</name>
    <dbReference type="NCBI Taxonomy" id="64702"/>
    <lineage>
        <taxon>Bacteria</taxon>
        <taxon>Bacillati</taxon>
        <taxon>Actinomycetota</taxon>
        <taxon>Actinomycetes</taxon>
        <taxon>Propionibacteriales</taxon>
        <taxon>Propionibacteriaceae</taxon>
        <taxon>Propionibacterium</taxon>
    </lineage>
</organism>
<accession>A0A1H9R105</accession>
<dbReference type="InterPro" id="IPR019675">
    <property type="entry name" value="DUF2550"/>
</dbReference>
<evidence type="ECO:0000313" key="3">
    <source>
        <dbReference type="Proteomes" id="UP000198815"/>
    </source>
</evidence>
<gene>
    <name evidence="2" type="ORF">SAMN05443377_10558</name>
</gene>
<evidence type="ECO:0000256" key="1">
    <source>
        <dbReference type="SAM" id="Phobius"/>
    </source>
</evidence>
<evidence type="ECO:0008006" key="4">
    <source>
        <dbReference type="Google" id="ProtNLM"/>
    </source>
</evidence>
<dbReference type="AlphaFoldDB" id="A0A1H9R105"/>
<evidence type="ECO:0000313" key="2">
    <source>
        <dbReference type="EMBL" id="SER66195.1"/>
    </source>
</evidence>
<feature type="transmembrane region" description="Helical" evidence="1">
    <location>
        <begin position="6"/>
        <end position="27"/>
    </location>
</feature>
<name>A0A1H9R105_9ACTN</name>
<dbReference type="EMBL" id="FOGZ01000005">
    <property type="protein sequence ID" value="SER66195.1"/>
    <property type="molecule type" value="Genomic_DNA"/>
</dbReference>
<sequence>MGLLPTAELVVLAVVVGLLAALTLVFVRRRYLSRTGGVFDCELRSLDAGSSGRWIDGLAHYDANSLEWYRILSMSFRPRVVLRRRMTRLLDHRAATPEEVPALLAGHRVVRLEVRSSSGEERIWELAMARESLVGLMSWLEAAPPGGASYKEYE</sequence>